<dbReference type="CDD" id="cd22667">
    <property type="entry name" value="FHA_NBN"/>
    <property type="match status" value="1"/>
</dbReference>
<feature type="region of interest" description="Disordered" evidence="6">
    <location>
        <begin position="367"/>
        <end position="420"/>
    </location>
</feature>
<feature type="compositionally biased region" description="Polar residues" evidence="6">
    <location>
        <begin position="666"/>
        <end position="675"/>
    </location>
</feature>
<evidence type="ECO:0000256" key="5">
    <source>
        <dbReference type="ARBA" id="ARBA00044757"/>
    </source>
</evidence>
<dbReference type="SUPFAM" id="SSF49879">
    <property type="entry name" value="SMAD/FHA domain"/>
    <property type="match status" value="1"/>
</dbReference>
<dbReference type="PANTHER" id="PTHR12162">
    <property type="entry name" value="NIBRIN-RELATED"/>
    <property type="match status" value="1"/>
</dbReference>
<feature type="compositionally biased region" description="Basic and acidic residues" evidence="6">
    <location>
        <begin position="367"/>
        <end position="379"/>
    </location>
</feature>
<keyword evidence="4" id="KW-0539">Nucleus</keyword>
<dbReference type="GO" id="GO:0030870">
    <property type="term" value="C:Mre11 complex"/>
    <property type="evidence" value="ECO:0007669"/>
    <property type="project" value="InterPro"/>
</dbReference>
<feature type="region of interest" description="Disordered" evidence="6">
    <location>
        <begin position="494"/>
        <end position="556"/>
    </location>
</feature>
<dbReference type="GO" id="GO:0007095">
    <property type="term" value="P:mitotic G2 DNA damage checkpoint signaling"/>
    <property type="evidence" value="ECO:0007669"/>
    <property type="project" value="InterPro"/>
</dbReference>
<feature type="compositionally biased region" description="Basic and acidic residues" evidence="6">
    <location>
        <begin position="522"/>
        <end position="551"/>
    </location>
</feature>
<feature type="compositionally biased region" description="Basic and acidic residues" evidence="6">
    <location>
        <begin position="500"/>
        <end position="510"/>
    </location>
</feature>
<dbReference type="FunFam" id="2.60.200.20:FF:000082">
    <property type="entry name" value="DNA damage response protein RcaA"/>
    <property type="match status" value="1"/>
</dbReference>
<evidence type="ECO:0000256" key="6">
    <source>
        <dbReference type="SAM" id="MobiDB-lite"/>
    </source>
</evidence>
<gene>
    <name evidence="8" type="ORF">Egran_03468</name>
</gene>
<dbReference type="InterPro" id="IPR043014">
    <property type="entry name" value="Nibrin_BRCT2_sf"/>
</dbReference>
<dbReference type="PROSITE" id="PS50006">
    <property type="entry name" value="FHA_DOMAIN"/>
    <property type="match status" value="1"/>
</dbReference>
<evidence type="ECO:0000259" key="7">
    <source>
        <dbReference type="PROSITE" id="PS50006"/>
    </source>
</evidence>
<evidence type="ECO:0000256" key="1">
    <source>
        <dbReference type="ARBA" id="ARBA00004123"/>
    </source>
</evidence>
<comment type="caution">
    <text evidence="8">The sequence shown here is derived from an EMBL/GenBank/DDBJ whole genome shotgun (WGS) entry which is preliminary data.</text>
</comment>
<reference evidence="8 9" key="1">
    <citation type="journal article" date="2015" name="Environ. Microbiol.">
        <title>Metagenome sequence of Elaphomyces granulatus from sporocarp tissue reveals Ascomycota ectomycorrhizal fingerprints of genome expansion and a Proteobacteria-rich microbiome.</title>
        <authorList>
            <person name="Quandt C.A."/>
            <person name="Kohler A."/>
            <person name="Hesse C.N."/>
            <person name="Sharpton T.J."/>
            <person name="Martin F."/>
            <person name="Spatafora J.W."/>
        </authorList>
    </citation>
    <scope>NUCLEOTIDE SEQUENCE [LARGE SCALE GENOMIC DNA]</scope>
    <source>
        <strain evidence="8 9">OSC145934</strain>
    </source>
</reference>
<evidence type="ECO:0000256" key="3">
    <source>
        <dbReference type="ARBA" id="ARBA00023204"/>
    </source>
</evidence>
<dbReference type="PANTHER" id="PTHR12162:SF0">
    <property type="entry name" value="NIBRIN"/>
    <property type="match status" value="1"/>
</dbReference>
<dbReference type="AlphaFoldDB" id="A0A232LX78"/>
<dbReference type="InterPro" id="IPR008984">
    <property type="entry name" value="SMAD_FHA_dom_sf"/>
</dbReference>
<accession>A0A232LX78</accession>
<comment type="subcellular location">
    <subcellularLocation>
        <location evidence="1">Nucleus</location>
    </subcellularLocation>
</comment>
<evidence type="ECO:0000256" key="2">
    <source>
        <dbReference type="ARBA" id="ARBA00022763"/>
    </source>
</evidence>
<sequence length="716" mass="80565">MWILSSDGDFLQGKSVWLRPGKKYLFGRIKEDGVRHAIQNASISRKHLVIEVSSVKPGDGSHLHTKSELTVSDQGTKCGTTVDGEQIKGKNKTLSGNEHTIRLGKYQHAFRIKWTPTVLSFSFSTKELKAKDPLAPVRARLEDLDIKTAIPYVVGKTTHVVQNKRNTAKGLQALINGKYIVQDSYINALVYAATPSDLENLESLSPLEEDFYAAWPDPRLHFPPAGKEPIQRPATAFAPNPTRLYVFEGFTFVFCDAAQFENLQAPINNGHGKALLYAIENGKTTATELVQFMRNAAGQKGARGDDDENGKAVLVRFRAKGSYEEWSVELGNQVALMMDRRVIEQSEFLDAILGNDASPLCRALPREEQETPDENDVRPSSHANPPPEVLSHEQPASQLDVDSSQAPKKPATRQRVGTFQSKVKTFDDGFDMDSIPTYTLDETVAEGPREASPNMLIPQWPAVAINRQEPEQNVSRTHSDEDEVMSGLLPGAQAMKRRRAEQPPRDREVEMAQEVAPKPKRQKVDVLEAARQRREAEDSAVRQQRRDEEASHAAIQDMTLGQMKKLAVIEEMEVPLIHGRTIPSTEEGSRWDERWNGRKNFKRFHRNGDAHVSRHRVQTVIVPLEEIRQKNFGIGDHYWAGSNHESADEDSRPSQHERRDRDPAAVTSQRETTGSPEPPGRTETSSTRLPRSRKRGREARDSDSGEEPRFRFRRKQ</sequence>
<keyword evidence="2" id="KW-0227">DNA damage</keyword>
<keyword evidence="9" id="KW-1185">Reference proteome</keyword>
<dbReference type="InterPro" id="IPR000253">
    <property type="entry name" value="FHA_dom"/>
</dbReference>
<name>A0A232LX78_9EURO</name>
<dbReference type="InterPro" id="IPR032429">
    <property type="entry name" value="Nibrin_BRCT2"/>
</dbReference>
<feature type="compositionally biased region" description="Basic and acidic residues" evidence="6">
    <location>
        <begin position="645"/>
        <end position="663"/>
    </location>
</feature>
<feature type="compositionally biased region" description="Polar residues" evidence="6">
    <location>
        <begin position="394"/>
        <end position="406"/>
    </location>
</feature>
<evidence type="ECO:0000256" key="4">
    <source>
        <dbReference type="ARBA" id="ARBA00023242"/>
    </source>
</evidence>
<dbReference type="OrthoDB" id="552194at2759"/>
<evidence type="ECO:0000313" key="8">
    <source>
        <dbReference type="EMBL" id="OXV08769.1"/>
    </source>
</evidence>
<dbReference type="Pfam" id="PF16508">
    <property type="entry name" value="NIBRIN_BRCT_II"/>
    <property type="match status" value="1"/>
</dbReference>
<feature type="region of interest" description="Disordered" evidence="6">
    <location>
        <begin position="638"/>
        <end position="716"/>
    </location>
</feature>
<protein>
    <recommendedName>
        <fullName evidence="7">FHA domain-containing protein</fullName>
    </recommendedName>
</protein>
<dbReference type="GO" id="GO:0003684">
    <property type="term" value="F:damaged DNA binding"/>
    <property type="evidence" value="ECO:0007669"/>
    <property type="project" value="TreeGrafter"/>
</dbReference>
<keyword evidence="3" id="KW-0234">DNA repair</keyword>
<dbReference type="EMBL" id="NPHW01003904">
    <property type="protein sequence ID" value="OXV08769.1"/>
    <property type="molecule type" value="Genomic_DNA"/>
</dbReference>
<comment type="similarity">
    <text evidence="5">Belongs to the Nibrin family.</text>
</comment>
<dbReference type="Gene3D" id="2.60.200.20">
    <property type="match status" value="1"/>
</dbReference>
<dbReference type="Proteomes" id="UP000243515">
    <property type="component" value="Unassembled WGS sequence"/>
</dbReference>
<organism evidence="8 9">
    <name type="scientific">Elaphomyces granulatus</name>
    <dbReference type="NCBI Taxonomy" id="519963"/>
    <lineage>
        <taxon>Eukaryota</taxon>
        <taxon>Fungi</taxon>
        <taxon>Dikarya</taxon>
        <taxon>Ascomycota</taxon>
        <taxon>Pezizomycotina</taxon>
        <taxon>Eurotiomycetes</taxon>
        <taxon>Eurotiomycetidae</taxon>
        <taxon>Eurotiales</taxon>
        <taxon>Elaphomycetaceae</taxon>
        <taxon>Elaphomyces</taxon>
    </lineage>
</organism>
<feature type="compositionally biased region" description="Basic and acidic residues" evidence="6">
    <location>
        <begin position="698"/>
        <end position="710"/>
    </location>
</feature>
<dbReference type="GO" id="GO:0000724">
    <property type="term" value="P:double-strand break repair via homologous recombination"/>
    <property type="evidence" value="ECO:0007669"/>
    <property type="project" value="TreeGrafter"/>
</dbReference>
<dbReference type="Pfam" id="PF00498">
    <property type="entry name" value="FHA"/>
    <property type="match status" value="1"/>
</dbReference>
<dbReference type="SMART" id="SM00240">
    <property type="entry name" value="FHA"/>
    <property type="match status" value="1"/>
</dbReference>
<dbReference type="Gene3D" id="3.40.50.10980">
    <property type="entry name" value="Nibrin, BRCT2 domain"/>
    <property type="match status" value="1"/>
</dbReference>
<evidence type="ECO:0000313" key="9">
    <source>
        <dbReference type="Proteomes" id="UP000243515"/>
    </source>
</evidence>
<feature type="domain" description="FHA" evidence="7">
    <location>
        <begin position="24"/>
        <end position="87"/>
    </location>
</feature>
<dbReference type="InterPro" id="IPR040227">
    <property type="entry name" value="Nibrin-rel"/>
</dbReference>
<proteinExistence type="inferred from homology"/>